<evidence type="ECO:0000313" key="1">
    <source>
        <dbReference type="EMBL" id="PKK61552.1"/>
    </source>
</evidence>
<reference evidence="1 2" key="1">
    <citation type="submission" date="2016-04" db="EMBL/GenBank/DDBJ databases">
        <title>Genome analyses suggest a sexual origin of heterokaryosis in a supposedly ancient asexual fungus.</title>
        <authorList>
            <person name="Ropars J."/>
            <person name="Sedzielewska K."/>
            <person name="Noel J."/>
            <person name="Charron P."/>
            <person name="Farinelli L."/>
            <person name="Marton T."/>
            <person name="Kruger M."/>
            <person name="Pelin A."/>
            <person name="Brachmann A."/>
            <person name="Corradi N."/>
        </authorList>
    </citation>
    <scope>NUCLEOTIDE SEQUENCE [LARGE SCALE GENOMIC DNA]</scope>
    <source>
        <strain evidence="1 2">C2</strain>
    </source>
</reference>
<dbReference type="VEuPathDB" id="FungiDB:RhiirFUN_020536"/>
<gene>
    <name evidence="1" type="ORF">RhiirC2_206839</name>
</gene>
<comment type="caution">
    <text evidence="1">The sequence shown here is derived from an EMBL/GenBank/DDBJ whole genome shotgun (WGS) entry which is preliminary data.</text>
</comment>
<dbReference type="VEuPathDB" id="FungiDB:RhiirA1_462177"/>
<evidence type="ECO:0000313" key="2">
    <source>
        <dbReference type="Proteomes" id="UP000233469"/>
    </source>
</evidence>
<dbReference type="EMBL" id="LLXL01002184">
    <property type="protein sequence ID" value="PKK61552.1"/>
    <property type="molecule type" value="Genomic_DNA"/>
</dbReference>
<name>A0A2N1MIW1_9GLOM</name>
<sequence>MTDTEMMRDRYLRIRRDLCEHFSQKDWFIEDYNVSDGFRKYQIDNIDKLVVGETFDFSSNSEAILSLHNIMFIDSTTMRKPSYLDIDDRKWRISIRQPKQQIPPNFLGEIMDEYEAEINDIDELRSKFYDMWGKYRDRVIYSDNERRLFEAIQAVSRAL</sequence>
<dbReference type="Proteomes" id="UP000233469">
    <property type="component" value="Unassembled WGS sequence"/>
</dbReference>
<protein>
    <submittedName>
        <fullName evidence="1">Uncharacterized protein</fullName>
    </submittedName>
</protein>
<organism evidence="1 2">
    <name type="scientific">Rhizophagus irregularis</name>
    <dbReference type="NCBI Taxonomy" id="588596"/>
    <lineage>
        <taxon>Eukaryota</taxon>
        <taxon>Fungi</taxon>
        <taxon>Fungi incertae sedis</taxon>
        <taxon>Mucoromycota</taxon>
        <taxon>Glomeromycotina</taxon>
        <taxon>Glomeromycetes</taxon>
        <taxon>Glomerales</taxon>
        <taxon>Glomeraceae</taxon>
        <taxon>Rhizophagus</taxon>
    </lineage>
</organism>
<reference evidence="1 2" key="2">
    <citation type="submission" date="2017-10" db="EMBL/GenBank/DDBJ databases">
        <title>Extensive intraspecific genome diversity in a model arbuscular mycorrhizal fungus.</title>
        <authorList>
            <person name="Chen E.C.H."/>
            <person name="Morin E."/>
            <person name="Baudet D."/>
            <person name="Noel J."/>
            <person name="Ndikumana S."/>
            <person name="Charron P."/>
            <person name="St-Onge C."/>
            <person name="Giorgi J."/>
            <person name="Grigoriev I.V."/>
            <person name="Roux C."/>
            <person name="Martin F.M."/>
            <person name="Corradi N."/>
        </authorList>
    </citation>
    <scope>NUCLEOTIDE SEQUENCE [LARGE SCALE GENOMIC DNA]</scope>
    <source>
        <strain evidence="1 2">C2</strain>
    </source>
</reference>
<dbReference type="VEuPathDB" id="FungiDB:FUN_005285"/>
<proteinExistence type="predicted"/>
<dbReference type="AlphaFoldDB" id="A0A2N1MIW1"/>
<accession>A0A2N1MIW1</accession>